<dbReference type="Pfam" id="PF00263">
    <property type="entry name" value="Secretin"/>
    <property type="match status" value="1"/>
</dbReference>
<comment type="similarity">
    <text evidence="5">Belongs to the bacterial secretin family.</text>
</comment>
<feature type="region of interest" description="Disordered" evidence="7">
    <location>
        <begin position="54"/>
        <end position="116"/>
    </location>
</feature>
<feature type="compositionally biased region" description="Acidic residues" evidence="7">
    <location>
        <begin position="901"/>
        <end position="918"/>
    </location>
</feature>
<organism evidence="10 11">
    <name type="scientific">Puniceicoccus vermicola</name>
    <dbReference type="NCBI Taxonomy" id="388746"/>
    <lineage>
        <taxon>Bacteria</taxon>
        <taxon>Pseudomonadati</taxon>
        <taxon>Verrucomicrobiota</taxon>
        <taxon>Opitutia</taxon>
        <taxon>Puniceicoccales</taxon>
        <taxon>Puniceicoccaceae</taxon>
        <taxon>Puniceicoccus</taxon>
    </lineage>
</organism>
<evidence type="ECO:0000313" key="10">
    <source>
        <dbReference type="EMBL" id="MBC2601404.1"/>
    </source>
</evidence>
<feature type="domain" description="Secretin/TonB short N-terminal" evidence="9">
    <location>
        <begin position="146"/>
        <end position="195"/>
    </location>
</feature>
<evidence type="ECO:0000256" key="5">
    <source>
        <dbReference type="RuleBase" id="RU004003"/>
    </source>
</evidence>
<dbReference type="EMBL" id="JACHVA010000053">
    <property type="protein sequence ID" value="MBC2601404.1"/>
    <property type="molecule type" value="Genomic_DNA"/>
</dbReference>
<dbReference type="Gene3D" id="3.30.1370.130">
    <property type="match status" value="2"/>
</dbReference>
<keyword evidence="2 8" id="KW-0732">Signal</keyword>
<dbReference type="Pfam" id="PF03958">
    <property type="entry name" value="Secretin_N"/>
    <property type="match status" value="1"/>
</dbReference>
<dbReference type="PANTHER" id="PTHR30332">
    <property type="entry name" value="PROBABLE GENERAL SECRETION PATHWAY PROTEIN D"/>
    <property type="match status" value="1"/>
</dbReference>
<feature type="compositionally biased region" description="Low complexity" evidence="7">
    <location>
        <begin position="554"/>
        <end position="613"/>
    </location>
</feature>
<dbReference type="AlphaFoldDB" id="A0A7X1AX54"/>
<evidence type="ECO:0000256" key="7">
    <source>
        <dbReference type="SAM" id="MobiDB-lite"/>
    </source>
</evidence>
<dbReference type="InterPro" id="IPR011662">
    <property type="entry name" value="Secretin/TonB_short_N"/>
</dbReference>
<feature type="domain" description="Secretin/TonB short N-terminal" evidence="9">
    <location>
        <begin position="231"/>
        <end position="279"/>
    </location>
</feature>
<evidence type="ECO:0000256" key="3">
    <source>
        <dbReference type="ARBA" id="ARBA00023136"/>
    </source>
</evidence>
<keyword evidence="3" id="KW-0472">Membrane</keyword>
<proteinExistence type="inferred from homology"/>
<keyword evidence="1 6" id="KW-0813">Transport</keyword>
<feature type="chain" id="PRO_5030742403" description="Secretin/TonB short N-terminal domain-containing protein" evidence="8">
    <location>
        <begin position="24"/>
        <end position="937"/>
    </location>
</feature>
<feature type="compositionally biased region" description="Polar residues" evidence="7">
    <location>
        <begin position="528"/>
        <end position="548"/>
    </location>
</feature>
<dbReference type="Gene3D" id="3.30.1370.120">
    <property type="match status" value="1"/>
</dbReference>
<protein>
    <recommendedName>
        <fullName evidence="9">Secretin/TonB short N-terminal domain-containing protein</fullName>
    </recommendedName>
</protein>
<sequence length="937" mass="101812">MRIPSIPLTLLLLNLALGSTGWGQEDGDPNPIDKTIDVQEAANAYMEQLNLLLEDNPSPSSAPTSIEEPQIPEPEISGTEIPEPTIPEPEIAEPEMESMDARPVDQTPVTPPAVSEPSISLERFDLDYTDTPIRTILRNVADAAELNVIIPDSLVGSLSLQLKNVTWPQVYDIALESTGFVWTRADSGIIRIQRVSADQAIEVGDNGLISVNFRNEPTRTAVQALAEVVGLNIIIPAELEGTTSASLTNVAWERVLTTILEDNDYQWMENDGIIGIRAIDSRVVLDPQNRTLNISVQDTPFQEVATLIGQTQTPVVNVVSPPEIENLPVSLAVEGVTFEQALNLAILKLPKVAIGSANEGGAQQYQAYSTYEAGPNLVQIVDQQFLNSLRNEPPVVRIYDLRYASAGDLLLKIMPSPLDTSETSNGAIPSFRQAADLVRPVVEGVQSVAADHANNLLLVTARPAALAEVTSLIERLDQPLKQILIESKFVEITGQDGKNLGVDWSTLQGWGINMGPFSRTWTRDRSQTDTGTTTNSNNRNFSDSTTRSIIDGRTFNSSDSISRSNLSSSNSSSNFSRTTETSNTGGPTSFTNETSNSLTNSSNQSNTSDNQFNRTNAVNQSDITNRDITNSRSNSNSFTNTLENIASTSRADTAIFSTDEFRLILRALEEESDAKLITNPNVVAINGKQARVELTDYYYKSGPTETNDGVTTTGEPVPLEPRPGTTLVVTPTVVGGQLISLNVIPQVNSIVSNQIIDGNEIPIVRRRATDSEVLLRSGSTLAIGGLITDENVTNSNKVPVLGDIPILGRLFSSETTSVQTTNQIIFITASLLNPQSNTYMDVVGIERFNSMGLTDREVQGVGARELSAEELQLQQAVRKARNEAATEEIMKALRMREKIEETEEAVLDGSAAEEDIEEPEAKDGDNQPRKYGPISRK</sequence>
<dbReference type="GO" id="GO:0015627">
    <property type="term" value="C:type II protein secretion system complex"/>
    <property type="evidence" value="ECO:0007669"/>
    <property type="project" value="TreeGrafter"/>
</dbReference>
<dbReference type="GO" id="GO:0009279">
    <property type="term" value="C:cell outer membrane"/>
    <property type="evidence" value="ECO:0007669"/>
    <property type="project" value="UniProtKB-SubCell"/>
</dbReference>
<dbReference type="PANTHER" id="PTHR30332:SF17">
    <property type="entry name" value="TYPE IV PILIATION SYSTEM PROTEIN DR_0774-RELATED"/>
    <property type="match status" value="1"/>
</dbReference>
<evidence type="ECO:0000256" key="4">
    <source>
        <dbReference type="ARBA" id="ARBA00023237"/>
    </source>
</evidence>
<keyword evidence="11" id="KW-1185">Reference proteome</keyword>
<gene>
    <name evidence="10" type="ORF">H5P30_06395</name>
</gene>
<feature type="region of interest" description="Disordered" evidence="7">
    <location>
        <begin position="901"/>
        <end position="937"/>
    </location>
</feature>
<reference evidence="10 11" key="1">
    <citation type="submission" date="2020-07" db="EMBL/GenBank/DDBJ databases">
        <authorList>
            <person name="Feng X."/>
        </authorList>
    </citation>
    <scope>NUCLEOTIDE SEQUENCE [LARGE SCALE GENOMIC DNA]</scope>
    <source>
        <strain evidence="10 11">JCM14086</strain>
    </source>
</reference>
<feature type="region of interest" description="Disordered" evidence="7">
    <location>
        <begin position="703"/>
        <end position="723"/>
    </location>
</feature>
<evidence type="ECO:0000256" key="8">
    <source>
        <dbReference type="SAM" id="SignalP"/>
    </source>
</evidence>
<keyword evidence="4" id="KW-0998">Cell outer membrane</keyword>
<dbReference type="GO" id="GO:0009306">
    <property type="term" value="P:protein secretion"/>
    <property type="evidence" value="ECO:0007669"/>
    <property type="project" value="InterPro"/>
</dbReference>
<feature type="compositionally biased region" description="Basic and acidic residues" evidence="7">
    <location>
        <begin position="919"/>
        <end position="928"/>
    </location>
</feature>
<dbReference type="Proteomes" id="UP000525652">
    <property type="component" value="Unassembled WGS sequence"/>
</dbReference>
<feature type="region of interest" description="Disordered" evidence="7">
    <location>
        <begin position="516"/>
        <end position="638"/>
    </location>
</feature>
<feature type="compositionally biased region" description="Polar residues" evidence="7">
    <location>
        <begin position="703"/>
        <end position="714"/>
    </location>
</feature>
<comment type="caution">
    <text evidence="10">The sequence shown here is derived from an EMBL/GenBank/DDBJ whole genome shotgun (WGS) entry which is preliminary data.</text>
</comment>
<dbReference type="SMART" id="SM00965">
    <property type="entry name" value="STN"/>
    <property type="match status" value="2"/>
</dbReference>
<evidence type="ECO:0000259" key="9">
    <source>
        <dbReference type="SMART" id="SM00965"/>
    </source>
</evidence>
<accession>A0A7X1AX54</accession>
<evidence type="ECO:0000256" key="6">
    <source>
        <dbReference type="RuleBase" id="RU004004"/>
    </source>
</evidence>
<dbReference type="InterPro" id="IPR005644">
    <property type="entry name" value="NolW-like"/>
</dbReference>
<dbReference type="RefSeq" id="WP_185692119.1">
    <property type="nucleotide sequence ID" value="NZ_JACHVA010000053.1"/>
</dbReference>
<dbReference type="InterPro" id="IPR050810">
    <property type="entry name" value="Bact_Secretion_Sys_Channel"/>
</dbReference>
<feature type="compositionally biased region" description="Low complexity" evidence="7">
    <location>
        <begin position="66"/>
        <end position="83"/>
    </location>
</feature>
<dbReference type="InterPro" id="IPR038591">
    <property type="entry name" value="NolW-like_sf"/>
</dbReference>
<feature type="signal peptide" evidence="8">
    <location>
        <begin position="1"/>
        <end position="23"/>
    </location>
</feature>
<name>A0A7X1AX54_9BACT</name>
<comment type="subcellular location">
    <subcellularLocation>
        <location evidence="6">Cell outer membrane</location>
    </subcellularLocation>
</comment>
<evidence type="ECO:0000256" key="1">
    <source>
        <dbReference type="ARBA" id="ARBA00022448"/>
    </source>
</evidence>
<evidence type="ECO:0000313" key="11">
    <source>
        <dbReference type="Proteomes" id="UP000525652"/>
    </source>
</evidence>
<evidence type="ECO:0000256" key="2">
    <source>
        <dbReference type="ARBA" id="ARBA00022729"/>
    </source>
</evidence>
<dbReference type="InterPro" id="IPR004846">
    <property type="entry name" value="T2SS/T3SS_dom"/>
</dbReference>
<feature type="compositionally biased region" description="Polar residues" evidence="7">
    <location>
        <begin position="614"/>
        <end position="628"/>
    </location>
</feature>